<name>A0A8I2B2W3_PLESH</name>
<dbReference type="PANTHER" id="PTHR43183:SF2">
    <property type="entry name" value="DIHYDROXY-ACID DEHYDRATASE"/>
    <property type="match status" value="1"/>
</dbReference>
<dbReference type="PROSITE" id="PS00886">
    <property type="entry name" value="ILVD_EDD_1"/>
    <property type="match status" value="1"/>
</dbReference>
<dbReference type="Pfam" id="PF24877">
    <property type="entry name" value="ILV_EDD_C"/>
    <property type="match status" value="1"/>
</dbReference>
<dbReference type="GO" id="GO:0051536">
    <property type="term" value="F:iron-sulfur cluster binding"/>
    <property type="evidence" value="ECO:0007669"/>
    <property type="project" value="UniProtKB-KW"/>
</dbReference>
<dbReference type="InterPro" id="IPR000581">
    <property type="entry name" value="ILV_EDD_N"/>
</dbReference>
<comment type="similarity">
    <text evidence="1">Belongs to the IlvD/Edd family.</text>
</comment>
<evidence type="ECO:0000259" key="6">
    <source>
        <dbReference type="Pfam" id="PF00920"/>
    </source>
</evidence>
<evidence type="ECO:0000256" key="3">
    <source>
        <dbReference type="ARBA" id="ARBA00023004"/>
    </source>
</evidence>
<dbReference type="InterPro" id="IPR042096">
    <property type="entry name" value="Dihydro-acid_dehy_C"/>
</dbReference>
<evidence type="ECO:0000256" key="2">
    <source>
        <dbReference type="ARBA" id="ARBA00022723"/>
    </source>
</evidence>
<dbReference type="Pfam" id="PF00920">
    <property type="entry name" value="ILVD_EDD_N"/>
    <property type="match status" value="1"/>
</dbReference>
<dbReference type="InterPro" id="IPR037237">
    <property type="entry name" value="IlvD/EDD_N"/>
</dbReference>
<evidence type="ECO:0000256" key="4">
    <source>
        <dbReference type="ARBA" id="ARBA00023014"/>
    </source>
</evidence>
<feature type="domain" description="Dihydroxy-acid/6-phosphogluconate dehydratase N-terminal" evidence="6">
    <location>
        <begin position="49"/>
        <end position="358"/>
    </location>
</feature>
<keyword evidence="4" id="KW-0411">Iron-sulfur</keyword>
<keyword evidence="3" id="KW-0408">Iron</keyword>
<dbReference type="Proteomes" id="UP000664658">
    <property type="component" value="Unassembled WGS sequence"/>
</dbReference>
<evidence type="ECO:0000259" key="7">
    <source>
        <dbReference type="Pfam" id="PF24877"/>
    </source>
</evidence>
<protein>
    <submittedName>
        <fullName evidence="8">Dihydroxy-acid dehydratase</fullName>
    </submittedName>
</protein>
<dbReference type="GO" id="GO:0016836">
    <property type="term" value="F:hydro-lyase activity"/>
    <property type="evidence" value="ECO:0007669"/>
    <property type="project" value="UniProtKB-ARBA"/>
</dbReference>
<evidence type="ECO:0000313" key="8">
    <source>
        <dbReference type="EMBL" id="MBO1108281.1"/>
    </source>
</evidence>
<dbReference type="Gene3D" id="3.50.30.80">
    <property type="entry name" value="IlvD/EDD C-terminal domain-like"/>
    <property type="match status" value="1"/>
</dbReference>
<dbReference type="PANTHER" id="PTHR43183">
    <property type="entry name" value="HYPOTHETICAL DIHYDROXYACID DEHYDRATASE (EUROFUNG)-RELATED"/>
    <property type="match status" value="1"/>
</dbReference>
<dbReference type="InterPro" id="IPR020558">
    <property type="entry name" value="DiOHA_6PGluconate_deHydtase_CS"/>
</dbReference>
<dbReference type="NCBIfam" id="NF009560">
    <property type="entry name" value="PRK13017.1"/>
    <property type="match status" value="1"/>
</dbReference>
<reference evidence="8" key="1">
    <citation type="submission" date="2021-03" db="EMBL/GenBank/DDBJ databases">
        <title>Plesiomonas shigelloides zfcc0051, isolated from zebrafish feces.</title>
        <authorList>
            <person name="Vanderhoek Z."/>
            <person name="Gaulke C."/>
        </authorList>
    </citation>
    <scope>NUCLEOTIDE SEQUENCE</scope>
    <source>
        <strain evidence="8">Zfcc0051</strain>
    </source>
</reference>
<dbReference type="NCBIfam" id="NF009559">
    <property type="entry name" value="PRK13016.1"/>
    <property type="match status" value="1"/>
</dbReference>
<dbReference type="GO" id="GO:0046872">
    <property type="term" value="F:metal ion binding"/>
    <property type="evidence" value="ECO:0007669"/>
    <property type="project" value="UniProtKB-KW"/>
</dbReference>
<dbReference type="InterPro" id="IPR056740">
    <property type="entry name" value="ILV_EDD_C"/>
</dbReference>
<evidence type="ECO:0000313" key="9">
    <source>
        <dbReference type="Proteomes" id="UP000664658"/>
    </source>
</evidence>
<organism evidence="8 9">
    <name type="scientific">Plesiomonas shigelloides</name>
    <name type="common">Aeromonas shigelloides</name>
    <dbReference type="NCBI Taxonomy" id="703"/>
    <lineage>
        <taxon>Bacteria</taxon>
        <taxon>Pseudomonadati</taxon>
        <taxon>Pseudomonadota</taxon>
        <taxon>Gammaproteobacteria</taxon>
        <taxon>Enterobacterales</taxon>
        <taxon>Enterobacteriaceae</taxon>
        <taxon>Plesiomonas</taxon>
    </lineage>
</organism>
<dbReference type="FunFam" id="3.50.30.80:FF:000001">
    <property type="entry name" value="Dihydroxy-acid dehydratase"/>
    <property type="match status" value="1"/>
</dbReference>
<gene>
    <name evidence="8" type="ORF">J2R62_08610</name>
</gene>
<dbReference type="NCBIfam" id="NF004784">
    <property type="entry name" value="PRK06131.1"/>
    <property type="match status" value="1"/>
</dbReference>
<keyword evidence="5" id="KW-0456">Lyase</keyword>
<evidence type="ECO:0000256" key="5">
    <source>
        <dbReference type="ARBA" id="ARBA00023239"/>
    </source>
</evidence>
<dbReference type="InterPro" id="IPR052352">
    <property type="entry name" value="Sugar_Degrad_Dehydratases"/>
</dbReference>
<sequence>MLFDAKQARKRDISELRSQRWYAPDTIRAFAHRQRSQQTGLNREEFMGKPVIGIINTWSEMSPCHSHLRDRAEAVKRAVWAAGGYPVELPALSVGEVLVKPTTMLYRNFLAMEAEELLRQHPIDGAVLLGGCDKSTPALLMGAISMDLPVIFCPAGPMSSGKWRGHVTGAGTHTKKFWDQLRLGAITQHDWVELEGAMTRSIGTCNTMGTASTMTSIADAIGFMLPGASSIPAADSRHVQMAAQCGKAIVDMVWYDHKPSNWLTKANFMNGVVAYMALGGSTNAAIHLIAMANRASINLTLEDMESIARKVPVLANLFPSGDQLMEEFFFAGGLMAQLKKVEQFLALDAVGVTNRPVSDWIAHAECYDDNVIRSLDNPVVPLSQGCALTVLRGNLCPNGAVMKSSAAKPELRKHCGPAIVFDTHQELSDRIDDPALDVSKDSVIILRNAGPVGAPGMPEWGNLPIPKKLLQQGVTDMVRISDARMSGTHYGTCVLHVAPESAVGGPLALVQTGDLIELDIENGSLNMLVSDEELAERRRNLKPQHKVYERSYAALYQQHVTQADQGCDFDFLQAGSDVPEPPIF</sequence>
<evidence type="ECO:0000256" key="1">
    <source>
        <dbReference type="ARBA" id="ARBA00006486"/>
    </source>
</evidence>
<dbReference type="SUPFAM" id="SSF143975">
    <property type="entry name" value="IlvD/EDD N-terminal domain-like"/>
    <property type="match status" value="1"/>
</dbReference>
<dbReference type="EMBL" id="JAFNAA010000008">
    <property type="protein sequence ID" value="MBO1108281.1"/>
    <property type="molecule type" value="Genomic_DNA"/>
</dbReference>
<proteinExistence type="inferred from homology"/>
<keyword evidence="2" id="KW-0479">Metal-binding</keyword>
<accession>A0A8I2B2W3</accession>
<dbReference type="RefSeq" id="WP_039046223.1">
    <property type="nucleotide sequence ID" value="NZ_CP195150.1"/>
</dbReference>
<feature type="domain" description="Dihydroxy-acid/6-phosphogluconate dehydratase C-terminal" evidence="7">
    <location>
        <begin position="370"/>
        <end position="567"/>
    </location>
</feature>
<dbReference type="SUPFAM" id="SSF52016">
    <property type="entry name" value="LeuD/IlvD-like"/>
    <property type="match status" value="1"/>
</dbReference>
<comment type="caution">
    <text evidence="8">The sequence shown here is derived from an EMBL/GenBank/DDBJ whole genome shotgun (WGS) entry which is preliminary data.</text>
</comment>
<dbReference type="AlphaFoldDB" id="A0A8I2B2W3"/>